<evidence type="ECO:0000256" key="1">
    <source>
        <dbReference type="ARBA" id="ARBA00010617"/>
    </source>
</evidence>
<dbReference type="Pfam" id="PF00067">
    <property type="entry name" value="p450"/>
    <property type="match status" value="1"/>
</dbReference>
<name>A0A1Q4V3E2_9ACTN</name>
<reference evidence="8 9" key="1">
    <citation type="submission" date="2015-06" db="EMBL/GenBank/DDBJ databases">
        <title>Cloning and characterization of the uncialamcin biosynthetic gene cluster.</title>
        <authorList>
            <person name="Yan X."/>
            <person name="Huang T."/>
            <person name="Ge H."/>
            <person name="Shen B."/>
        </authorList>
    </citation>
    <scope>NUCLEOTIDE SEQUENCE [LARGE SCALE GENOMIC DNA]</scope>
    <source>
        <strain evidence="8 9">DCA2648</strain>
    </source>
</reference>
<accession>A0A1Q4V3E2</accession>
<organism evidence="8 9">
    <name type="scientific">Streptomyces uncialis</name>
    <dbReference type="NCBI Taxonomy" id="1048205"/>
    <lineage>
        <taxon>Bacteria</taxon>
        <taxon>Bacillati</taxon>
        <taxon>Actinomycetota</taxon>
        <taxon>Actinomycetes</taxon>
        <taxon>Kitasatosporales</taxon>
        <taxon>Streptomycetaceae</taxon>
        <taxon>Streptomyces</taxon>
    </lineage>
</organism>
<proteinExistence type="inferred from homology"/>
<keyword evidence="3 7" id="KW-0479">Metal-binding</keyword>
<dbReference type="Gene3D" id="1.10.630.10">
    <property type="entry name" value="Cytochrome P450"/>
    <property type="match status" value="1"/>
</dbReference>
<dbReference type="InterPro" id="IPR001128">
    <property type="entry name" value="Cyt_P450"/>
</dbReference>
<keyword evidence="6 7" id="KW-0503">Monooxygenase</keyword>
<dbReference type="EMBL" id="LFBV01000007">
    <property type="protein sequence ID" value="OKH92368.1"/>
    <property type="molecule type" value="Genomic_DNA"/>
</dbReference>
<dbReference type="GO" id="GO:0004497">
    <property type="term" value="F:monooxygenase activity"/>
    <property type="evidence" value="ECO:0007669"/>
    <property type="project" value="UniProtKB-KW"/>
</dbReference>
<dbReference type="InterPro" id="IPR036396">
    <property type="entry name" value="Cyt_P450_sf"/>
</dbReference>
<evidence type="ECO:0000256" key="6">
    <source>
        <dbReference type="ARBA" id="ARBA00023033"/>
    </source>
</evidence>
<dbReference type="Proteomes" id="UP000186455">
    <property type="component" value="Unassembled WGS sequence"/>
</dbReference>
<dbReference type="GO" id="GO:0005506">
    <property type="term" value="F:iron ion binding"/>
    <property type="evidence" value="ECO:0007669"/>
    <property type="project" value="InterPro"/>
</dbReference>
<protein>
    <recommendedName>
        <fullName evidence="10">Cytochrome P450</fullName>
    </recommendedName>
</protein>
<dbReference type="SUPFAM" id="SSF48264">
    <property type="entry name" value="Cytochrome P450"/>
    <property type="match status" value="1"/>
</dbReference>
<keyword evidence="5 7" id="KW-0408">Iron</keyword>
<keyword evidence="4 7" id="KW-0560">Oxidoreductase</keyword>
<dbReference type="PROSITE" id="PS00086">
    <property type="entry name" value="CYTOCHROME_P450"/>
    <property type="match status" value="1"/>
</dbReference>
<evidence type="ECO:0000313" key="8">
    <source>
        <dbReference type="EMBL" id="OKH92368.1"/>
    </source>
</evidence>
<dbReference type="PANTHER" id="PTHR46696">
    <property type="entry name" value="P450, PUTATIVE (EUROFUNG)-RELATED"/>
    <property type="match status" value="1"/>
</dbReference>
<dbReference type="AlphaFoldDB" id="A0A1Q4V3E2"/>
<gene>
    <name evidence="8" type="ORF">AB852_24545</name>
</gene>
<dbReference type="PRINTS" id="PR00359">
    <property type="entry name" value="BP450"/>
</dbReference>
<dbReference type="GO" id="GO:0016705">
    <property type="term" value="F:oxidoreductase activity, acting on paired donors, with incorporation or reduction of molecular oxygen"/>
    <property type="evidence" value="ECO:0007669"/>
    <property type="project" value="InterPro"/>
</dbReference>
<evidence type="ECO:0000313" key="9">
    <source>
        <dbReference type="Proteomes" id="UP000186455"/>
    </source>
</evidence>
<evidence type="ECO:0000256" key="2">
    <source>
        <dbReference type="ARBA" id="ARBA00022617"/>
    </source>
</evidence>
<dbReference type="InterPro" id="IPR017972">
    <property type="entry name" value="Cyt_P450_CS"/>
</dbReference>
<comment type="caution">
    <text evidence="8">The sequence shown here is derived from an EMBL/GenBank/DDBJ whole genome shotgun (WGS) entry which is preliminary data.</text>
</comment>
<comment type="similarity">
    <text evidence="1 7">Belongs to the cytochrome P450 family.</text>
</comment>
<dbReference type="InterPro" id="IPR002397">
    <property type="entry name" value="Cyt_P450_B"/>
</dbReference>
<dbReference type="FunFam" id="1.10.630.10:FF:000018">
    <property type="entry name" value="Cytochrome P450 monooxygenase"/>
    <property type="match status" value="1"/>
</dbReference>
<dbReference type="GO" id="GO:0020037">
    <property type="term" value="F:heme binding"/>
    <property type="evidence" value="ECO:0007669"/>
    <property type="project" value="InterPro"/>
</dbReference>
<evidence type="ECO:0000256" key="3">
    <source>
        <dbReference type="ARBA" id="ARBA00022723"/>
    </source>
</evidence>
<sequence length="388" mass="41571">MLSSADRDSRYDILSAGPPVIRGRHFGGVELWLVTGYDEVVTVLTDPRFSNDLSRQDSVPLPGANLPEDLRTALTSTLAAYDPPDHTRLRRLVSHAFTPSRIQRLGPRVEQVVDDLLTGLADHVDADGTVDLMEHFAHQLPILVIGELLGVPSGDQQRWRSSAEGLTSGDPARIVADARELIAYMTGAIAVRRSERWDGDDLLTALVRARDDGDRFSEGELVSMALSILIAGHRTTAHLVRTMAVLVLTGAVRCSDPAGVPALVEEILRRHGSAEVGTLRIAREPVELGGATIAPGDLVQVVLATANRDHRRFGEPGVIDSARRDNAHLAFGHGMHYCLGAALARSMAHAALAGLLRSASAMTPSRSPALVITDPSSAVLSVRLGQPV</sequence>
<evidence type="ECO:0008006" key="10">
    <source>
        <dbReference type="Google" id="ProtNLM"/>
    </source>
</evidence>
<evidence type="ECO:0000256" key="5">
    <source>
        <dbReference type="ARBA" id="ARBA00023004"/>
    </source>
</evidence>
<dbReference type="PANTHER" id="PTHR46696:SF1">
    <property type="entry name" value="CYTOCHROME P450 YJIB-RELATED"/>
    <property type="match status" value="1"/>
</dbReference>
<dbReference type="STRING" id="1048205.AB852_24545"/>
<evidence type="ECO:0000256" key="7">
    <source>
        <dbReference type="RuleBase" id="RU000461"/>
    </source>
</evidence>
<keyword evidence="2 7" id="KW-0349">Heme</keyword>
<keyword evidence="9" id="KW-1185">Reference proteome</keyword>
<evidence type="ECO:0000256" key="4">
    <source>
        <dbReference type="ARBA" id="ARBA00023002"/>
    </source>
</evidence>